<dbReference type="EMBL" id="FNGV01000003">
    <property type="protein sequence ID" value="SDL81917.1"/>
    <property type="molecule type" value="Genomic_DNA"/>
</dbReference>
<sequence>MLKPKDKVPEIEVDLVNNTRWALNDQKPKHFTMVVFYRGKHCPVCKTYLQELQKKISQFTERGVNVIAISSDTKEKALASYEEWKVADVPIGYDFNIEAAREWRLFISKGIKDEPETFIEPGLFLIRPDCTLYSASIQSMPFARPQFDDLLKAIDYIVDKEYPPRGEA</sequence>
<evidence type="ECO:0000259" key="1">
    <source>
        <dbReference type="PROSITE" id="PS51352"/>
    </source>
</evidence>
<dbReference type="RefSeq" id="WP_089887280.1">
    <property type="nucleotide sequence ID" value="NZ_FNGV01000003.1"/>
</dbReference>
<dbReference type="InterPro" id="IPR013766">
    <property type="entry name" value="Thioredoxin_domain"/>
</dbReference>
<dbReference type="Gene3D" id="3.40.30.10">
    <property type="entry name" value="Glutaredoxin"/>
    <property type="match status" value="1"/>
</dbReference>
<organism evidence="2 3">
    <name type="scientific">Kriegella aquimaris</name>
    <dbReference type="NCBI Taxonomy" id="192904"/>
    <lineage>
        <taxon>Bacteria</taxon>
        <taxon>Pseudomonadati</taxon>
        <taxon>Bacteroidota</taxon>
        <taxon>Flavobacteriia</taxon>
        <taxon>Flavobacteriales</taxon>
        <taxon>Flavobacteriaceae</taxon>
        <taxon>Kriegella</taxon>
    </lineage>
</organism>
<dbReference type="GO" id="GO:0016491">
    <property type="term" value="F:oxidoreductase activity"/>
    <property type="evidence" value="ECO:0007669"/>
    <property type="project" value="InterPro"/>
</dbReference>
<keyword evidence="3" id="KW-1185">Reference proteome</keyword>
<dbReference type="SUPFAM" id="SSF52833">
    <property type="entry name" value="Thioredoxin-like"/>
    <property type="match status" value="1"/>
</dbReference>
<reference evidence="2 3" key="1">
    <citation type="submission" date="2016-10" db="EMBL/GenBank/DDBJ databases">
        <authorList>
            <person name="de Groot N.N."/>
        </authorList>
    </citation>
    <scope>NUCLEOTIDE SEQUENCE [LARGE SCALE GENOMIC DNA]</scope>
    <source>
        <strain evidence="2 3">DSM 19886</strain>
    </source>
</reference>
<dbReference type="STRING" id="192904.SAMN04488514_10345"/>
<dbReference type="Pfam" id="PF00578">
    <property type="entry name" value="AhpC-TSA"/>
    <property type="match status" value="1"/>
</dbReference>
<proteinExistence type="predicted"/>
<dbReference type="PROSITE" id="PS51352">
    <property type="entry name" value="THIOREDOXIN_2"/>
    <property type="match status" value="1"/>
</dbReference>
<dbReference type="GO" id="GO:0016209">
    <property type="term" value="F:antioxidant activity"/>
    <property type="evidence" value="ECO:0007669"/>
    <property type="project" value="InterPro"/>
</dbReference>
<dbReference type="InterPro" id="IPR000866">
    <property type="entry name" value="AhpC/TSA"/>
</dbReference>
<feature type="domain" description="Thioredoxin" evidence="1">
    <location>
        <begin position="2"/>
        <end position="159"/>
    </location>
</feature>
<name>A0A1G9N720_9FLAO</name>
<protein>
    <submittedName>
        <fullName evidence="2">Peroxiredoxin</fullName>
    </submittedName>
</protein>
<gene>
    <name evidence="2" type="ORF">SAMN04488514_10345</name>
</gene>
<dbReference type="OrthoDB" id="9809746at2"/>
<evidence type="ECO:0000313" key="3">
    <source>
        <dbReference type="Proteomes" id="UP000199440"/>
    </source>
</evidence>
<dbReference type="AlphaFoldDB" id="A0A1G9N720"/>
<evidence type="ECO:0000313" key="2">
    <source>
        <dbReference type="EMBL" id="SDL81917.1"/>
    </source>
</evidence>
<dbReference type="InterPro" id="IPR036249">
    <property type="entry name" value="Thioredoxin-like_sf"/>
</dbReference>
<dbReference type="CDD" id="cd02970">
    <property type="entry name" value="PRX_like2"/>
    <property type="match status" value="1"/>
</dbReference>
<dbReference type="Proteomes" id="UP000199440">
    <property type="component" value="Unassembled WGS sequence"/>
</dbReference>
<accession>A0A1G9N720</accession>